<dbReference type="GO" id="GO:0000271">
    <property type="term" value="P:polysaccharide biosynthetic process"/>
    <property type="evidence" value="ECO:0007669"/>
    <property type="project" value="TreeGrafter"/>
</dbReference>
<dbReference type="EMBL" id="PSYR01000004">
    <property type="protein sequence ID" value="RCN55276.1"/>
    <property type="molecule type" value="Genomic_DNA"/>
</dbReference>
<dbReference type="OrthoDB" id="9767863at2"/>
<feature type="transmembrane region" description="Helical" evidence="1">
    <location>
        <begin position="184"/>
        <end position="206"/>
    </location>
</feature>
<feature type="transmembrane region" description="Helical" evidence="1">
    <location>
        <begin position="155"/>
        <end position="177"/>
    </location>
</feature>
<dbReference type="PANTHER" id="PTHR23028">
    <property type="entry name" value="ACETYLTRANSFERASE"/>
    <property type="match status" value="1"/>
</dbReference>
<dbReference type="STRING" id="163359.A9R16_13215"/>
<keyword evidence="6" id="KW-1185">Reference proteome</keyword>
<feature type="transmembrane region" description="Helical" evidence="1">
    <location>
        <begin position="95"/>
        <end position="114"/>
    </location>
</feature>
<feature type="transmembrane region" description="Helical" evidence="1">
    <location>
        <begin position="226"/>
        <end position="245"/>
    </location>
</feature>
<evidence type="ECO:0000313" key="4">
    <source>
        <dbReference type="EMBL" id="RCN55296.1"/>
    </source>
</evidence>
<keyword evidence="3" id="KW-0808">Transferase</keyword>
<gene>
    <name evidence="5" type="ORF">C4900_08195</name>
    <name evidence="4" type="ORF">C4900_15545</name>
    <name evidence="3" type="ORF">C4900_15690</name>
</gene>
<feature type="transmembrane region" description="Helical" evidence="1">
    <location>
        <begin position="53"/>
        <end position="74"/>
    </location>
</feature>
<evidence type="ECO:0000313" key="5">
    <source>
        <dbReference type="EMBL" id="RCN55881.1"/>
    </source>
</evidence>
<dbReference type="InterPro" id="IPR002656">
    <property type="entry name" value="Acyl_transf_3_dom"/>
</dbReference>
<evidence type="ECO:0000259" key="2">
    <source>
        <dbReference type="Pfam" id="PF01757"/>
    </source>
</evidence>
<proteinExistence type="predicted"/>
<feature type="transmembrane region" description="Helical" evidence="1">
    <location>
        <begin position="323"/>
        <end position="342"/>
    </location>
</feature>
<dbReference type="InterPro" id="IPR050879">
    <property type="entry name" value="Acyltransferase_3"/>
</dbReference>
<feature type="transmembrane region" description="Helical" evidence="1">
    <location>
        <begin position="257"/>
        <end position="279"/>
    </location>
</feature>
<evidence type="ECO:0000256" key="1">
    <source>
        <dbReference type="SAM" id="Phobius"/>
    </source>
</evidence>
<dbReference type="GO" id="GO:0016747">
    <property type="term" value="F:acyltransferase activity, transferring groups other than amino-acyl groups"/>
    <property type="evidence" value="ECO:0007669"/>
    <property type="project" value="InterPro"/>
</dbReference>
<keyword evidence="1" id="KW-1133">Transmembrane helix</keyword>
<feature type="domain" description="Acyltransferase 3" evidence="2">
    <location>
        <begin position="7"/>
        <end position="361"/>
    </location>
</feature>
<evidence type="ECO:0000313" key="3">
    <source>
        <dbReference type="EMBL" id="RCN55276.1"/>
    </source>
</evidence>
<organism evidence="3 6">
    <name type="scientific">Acidiferrobacter thiooxydans</name>
    <dbReference type="NCBI Taxonomy" id="163359"/>
    <lineage>
        <taxon>Bacteria</taxon>
        <taxon>Pseudomonadati</taxon>
        <taxon>Pseudomonadota</taxon>
        <taxon>Gammaproteobacteria</taxon>
        <taxon>Acidiferrobacterales</taxon>
        <taxon>Acidiferrobacteraceae</taxon>
        <taxon>Acidiferrobacter</taxon>
    </lineage>
</organism>
<keyword evidence="1" id="KW-0472">Membrane</keyword>
<dbReference type="GO" id="GO:0016020">
    <property type="term" value="C:membrane"/>
    <property type="evidence" value="ECO:0007669"/>
    <property type="project" value="TreeGrafter"/>
</dbReference>
<keyword evidence="1" id="KW-0812">Transmembrane</keyword>
<accession>A0A1C2G0Q6</accession>
<keyword evidence="3" id="KW-0012">Acyltransferase</keyword>
<reference evidence="3 6" key="1">
    <citation type="submission" date="2018-02" db="EMBL/GenBank/DDBJ databases">
        <title>Insights into the biology of acidophilic members of the Acidiferrobacteraceae family derived from comparative genomic analyses.</title>
        <authorList>
            <person name="Issotta F."/>
            <person name="Thyssen C."/>
            <person name="Mena C."/>
            <person name="Moya A."/>
            <person name="Bellenberg S."/>
            <person name="Sproer C."/>
            <person name="Covarrubias P.C."/>
            <person name="Sand W."/>
            <person name="Quatrini R."/>
            <person name="Vera M."/>
        </authorList>
    </citation>
    <scope>NUCLEOTIDE SEQUENCE [LARGE SCALE GENOMIC DNA]</scope>
    <source>
        <strain evidence="3">M-1</strain>
        <strain evidence="6">m-1</strain>
    </source>
</reference>
<sequence>MADGRVRSLDATRGLAAVSVVLSHYVLVLADAGRRRYAHAYHTLQWLSYTPLGLAWAGRAAVVFFFVLSGYVLYIMWERGGLSYGAYLKKRVVRLYLPYAGAVILGILGAAFLYTGPLPGLGPWINKFWSWSPNVSSLWEHAGFVDAFNSDRYDFTIWTLVQEMRVSLIFPLIVVWVRRSAWTVAWLPFAALAVATIFVRGAASAAGGAWAATVMGGGLTAYSDTVYYLAPFALGALLACHRDAVKRRYLTLSSGRRLILGVLAFALYFYGSRTLAVLGDHRMLVHDWPTMMGAALGLVVIAYEPAVKALLDHRVFQYLGRISYSLYLFHPLVLLAALHLFYGHIALAPLLAGTFVATLLTADMAYRWLERPAARMARALGEGVTVRRTGVSASSD</sequence>
<comment type="caution">
    <text evidence="3">The sequence shown here is derived from an EMBL/GenBank/DDBJ whole genome shotgun (WGS) entry which is preliminary data.</text>
</comment>
<feature type="transmembrane region" description="Helical" evidence="1">
    <location>
        <begin position="348"/>
        <end position="369"/>
    </location>
</feature>
<dbReference type="Proteomes" id="UP000253250">
    <property type="component" value="Unassembled WGS sequence"/>
</dbReference>
<name>A0A1C2G0Q6_9GAMM</name>
<evidence type="ECO:0000313" key="6">
    <source>
        <dbReference type="Proteomes" id="UP000253250"/>
    </source>
</evidence>
<dbReference type="PANTHER" id="PTHR23028:SF53">
    <property type="entry name" value="ACYL_TRANSF_3 DOMAIN-CONTAINING PROTEIN"/>
    <property type="match status" value="1"/>
</dbReference>
<dbReference type="AlphaFoldDB" id="A0A1C2G0Q6"/>
<dbReference type="EMBL" id="PSYR01000003">
    <property type="protein sequence ID" value="RCN55296.1"/>
    <property type="molecule type" value="Genomic_DNA"/>
</dbReference>
<dbReference type="EMBL" id="PSYR01000002">
    <property type="protein sequence ID" value="RCN55881.1"/>
    <property type="molecule type" value="Genomic_DNA"/>
</dbReference>
<feature type="transmembrane region" description="Helical" evidence="1">
    <location>
        <begin position="291"/>
        <end position="311"/>
    </location>
</feature>
<feature type="transmembrane region" description="Helical" evidence="1">
    <location>
        <begin position="12"/>
        <end position="33"/>
    </location>
</feature>
<dbReference type="RefSeq" id="WP_065970885.1">
    <property type="nucleotide sequence ID" value="NZ_CP080624.1"/>
</dbReference>
<protein>
    <submittedName>
        <fullName evidence="3">Acyltransferase</fullName>
    </submittedName>
</protein>
<dbReference type="Pfam" id="PF01757">
    <property type="entry name" value="Acyl_transf_3"/>
    <property type="match status" value="1"/>
</dbReference>